<evidence type="ECO:0000313" key="2">
    <source>
        <dbReference type="Proteomes" id="UP001155483"/>
    </source>
</evidence>
<dbReference type="EMBL" id="JAOTIF010000020">
    <property type="protein sequence ID" value="MCU7551362.1"/>
    <property type="molecule type" value="Genomic_DNA"/>
</dbReference>
<protein>
    <submittedName>
        <fullName evidence="1">Uncharacterized protein</fullName>
    </submittedName>
</protein>
<gene>
    <name evidence="1" type="ORF">OCK74_19730</name>
</gene>
<accession>A0A9X3BIH4</accession>
<reference evidence="1" key="2">
    <citation type="submission" date="2023-04" db="EMBL/GenBank/DDBJ databases">
        <title>Paracnuella aquatica gen. nov., sp. nov., a member of the family Chitinophagaceae isolated from a hot spring.</title>
        <authorList>
            <person name="Wang C."/>
        </authorList>
    </citation>
    <scope>NUCLEOTIDE SEQUENCE</scope>
    <source>
        <strain evidence="1">LB-8</strain>
    </source>
</reference>
<dbReference type="AlphaFoldDB" id="A0A9X3BIH4"/>
<organism evidence="1 2">
    <name type="scientific">Paraflavisolibacter caeni</name>
    <dbReference type="NCBI Taxonomy" id="2982496"/>
    <lineage>
        <taxon>Bacteria</taxon>
        <taxon>Pseudomonadati</taxon>
        <taxon>Bacteroidota</taxon>
        <taxon>Chitinophagia</taxon>
        <taxon>Chitinophagales</taxon>
        <taxon>Chitinophagaceae</taxon>
        <taxon>Paraflavisolibacter</taxon>
    </lineage>
</organism>
<name>A0A9X3BIH4_9BACT</name>
<proteinExistence type="predicted"/>
<dbReference type="Proteomes" id="UP001155483">
    <property type="component" value="Unassembled WGS sequence"/>
</dbReference>
<sequence length="197" mass="22177">MAAPELSFNYKTIINGIGIVSGSNTDFNHFSNIFERYNQFRNTLPLKKLFPIILLFAACTTNSSKVDKAQPSKDTLLRQTSQLNKPNLEPESKIQTLTLSYNAFSCTCGQWSESKFDKDSTNKIHYWLEPANTMLVNADTLFNGELPLQIQVTGQVANENGYPVGIILEKVRLDEAAKVFIYTKIKVLKNGQKKNGY</sequence>
<comment type="caution">
    <text evidence="1">The sequence shown here is derived from an EMBL/GenBank/DDBJ whole genome shotgun (WGS) entry which is preliminary data.</text>
</comment>
<dbReference type="RefSeq" id="WP_279298801.1">
    <property type="nucleotide sequence ID" value="NZ_JAOTIF010000020.1"/>
</dbReference>
<evidence type="ECO:0000313" key="1">
    <source>
        <dbReference type="EMBL" id="MCU7551362.1"/>
    </source>
</evidence>
<reference evidence="1" key="1">
    <citation type="submission" date="2022-09" db="EMBL/GenBank/DDBJ databases">
        <authorList>
            <person name="Yuan C."/>
            <person name="Ke Z."/>
        </authorList>
    </citation>
    <scope>NUCLEOTIDE SEQUENCE</scope>
    <source>
        <strain evidence="1">LB-8</strain>
    </source>
</reference>
<keyword evidence="2" id="KW-1185">Reference proteome</keyword>